<proteinExistence type="predicted"/>
<dbReference type="AlphaFoldDB" id="A0A1F4NP82"/>
<feature type="domain" description="Transcriptional repressor PaaX-like central Cas2-like" evidence="1">
    <location>
        <begin position="1"/>
        <end position="62"/>
    </location>
</feature>
<evidence type="ECO:0000259" key="1">
    <source>
        <dbReference type="Pfam" id="PF20803"/>
    </source>
</evidence>
<comment type="caution">
    <text evidence="2">The sequence shown here is derived from an EMBL/GenBank/DDBJ whole genome shotgun (WGS) entry which is preliminary data.</text>
</comment>
<gene>
    <name evidence="2" type="ORF">A3K51_00055</name>
</gene>
<dbReference type="EMBL" id="METD01000001">
    <property type="protein sequence ID" value="OGB73261.1"/>
    <property type="molecule type" value="Genomic_DNA"/>
</dbReference>
<accession>A0A1F4NP82</accession>
<dbReference type="Proteomes" id="UP000178085">
    <property type="component" value="Unassembled WGS sequence"/>
</dbReference>
<evidence type="ECO:0000313" key="3">
    <source>
        <dbReference type="Proteomes" id="UP000178085"/>
    </source>
</evidence>
<reference evidence="2 3" key="1">
    <citation type="journal article" date="2016" name="Nat. Commun.">
        <title>Thousands of microbial genomes shed light on interconnected biogeochemical processes in an aquifer system.</title>
        <authorList>
            <person name="Anantharaman K."/>
            <person name="Brown C.T."/>
            <person name="Hug L.A."/>
            <person name="Sharon I."/>
            <person name="Castelle C.J."/>
            <person name="Probst A.J."/>
            <person name="Thomas B.C."/>
            <person name="Singh A."/>
            <person name="Wilkins M.J."/>
            <person name="Karaoz U."/>
            <person name="Brodie E.L."/>
            <person name="Williams K.H."/>
            <person name="Hubbard S.S."/>
            <person name="Banfield J.F."/>
        </authorList>
    </citation>
    <scope>NUCLEOTIDE SEQUENCE [LARGE SCALE GENOMIC DNA]</scope>
</reference>
<dbReference type="InterPro" id="IPR048846">
    <property type="entry name" value="PaaX-like_central"/>
</dbReference>
<dbReference type="Pfam" id="PF20803">
    <property type="entry name" value="PaaX_M"/>
    <property type="match status" value="1"/>
</dbReference>
<sequence>MFDIPERKKLAREVFRGKLVQLGFKKIQYSVWRHQYPCQREIEFLVHLYGIAGYVDVVEGKKIS</sequence>
<name>A0A1F4NP82_UNCK3</name>
<protein>
    <recommendedName>
        <fullName evidence="1">Transcriptional repressor PaaX-like central Cas2-like domain-containing protein</fullName>
    </recommendedName>
</protein>
<organism evidence="2 3">
    <name type="scientific">candidate division Kazan bacterium RIFCSPLOWO2_01_FULL_45_19</name>
    <dbReference type="NCBI Taxonomy" id="1798538"/>
    <lineage>
        <taxon>Bacteria</taxon>
        <taxon>Bacteria division Kazan-3B-28</taxon>
    </lineage>
</organism>
<evidence type="ECO:0000313" key="2">
    <source>
        <dbReference type="EMBL" id="OGB73261.1"/>
    </source>
</evidence>